<feature type="region of interest" description="Disordered" evidence="1">
    <location>
        <begin position="95"/>
        <end position="123"/>
    </location>
</feature>
<dbReference type="Pfam" id="PF11994">
    <property type="entry name" value="DUF3489"/>
    <property type="match status" value="1"/>
</dbReference>
<dbReference type="OrthoDB" id="7206991at2"/>
<reference evidence="2 3" key="1">
    <citation type="submission" date="2018-05" db="EMBL/GenBank/DDBJ databases">
        <title>Rhodobacteraceae gen. nov., sp. nov. isolated from sea water.</title>
        <authorList>
            <person name="Ren Y."/>
        </authorList>
    </citation>
    <scope>NUCLEOTIDE SEQUENCE [LARGE SCALE GENOMIC DNA]</scope>
    <source>
        <strain evidence="2 3">TG-679</strain>
    </source>
</reference>
<dbReference type="InterPro" id="IPR021880">
    <property type="entry name" value="DUF3489"/>
</dbReference>
<gene>
    <name evidence="2" type="ORF">DKT77_12695</name>
</gene>
<dbReference type="Proteomes" id="UP000245680">
    <property type="component" value="Unassembled WGS sequence"/>
</dbReference>
<organism evidence="2 3">
    <name type="scientific">Meridianimarinicoccus roseus</name>
    <dbReference type="NCBI Taxonomy" id="2072018"/>
    <lineage>
        <taxon>Bacteria</taxon>
        <taxon>Pseudomonadati</taxon>
        <taxon>Pseudomonadota</taxon>
        <taxon>Alphaproteobacteria</taxon>
        <taxon>Rhodobacterales</taxon>
        <taxon>Paracoccaceae</taxon>
        <taxon>Meridianimarinicoccus</taxon>
    </lineage>
</organism>
<evidence type="ECO:0008006" key="4">
    <source>
        <dbReference type="Google" id="ProtNLM"/>
    </source>
</evidence>
<dbReference type="RefSeq" id="WP_109812055.1">
    <property type="nucleotide sequence ID" value="NZ_QGKU01000038.1"/>
</dbReference>
<feature type="compositionally biased region" description="Low complexity" evidence="1">
    <location>
        <begin position="107"/>
        <end position="123"/>
    </location>
</feature>
<comment type="caution">
    <text evidence="2">The sequence shown here is derived from an EMBL/GenBank/DDBJ whole genome shotgun (WGS) entry which is preliminary data.</text>
</comment>
<dbReference type="AlphaFoldDB" id="A0A2V2LGK9"/>
<proteinExistence type="predicted"/>
<keyword evidence="3" id="KW-1185">Reference proteome</keyword>
<evidence type="ECO:0000256" key="1">
    <source>
        <dbReference type="SAM" id="MobiDB-lite"/>
    </source>
</evidence>
<dbReference type="EMBL" id="QGKU01000038">
    <property type="protein sequence ID" value="PWR02386.1"/>
    <property type="molecule type" value="Genomic_DNA"/>
</dbReference>
<evidence type="ECO:0000313" key="2">
    <source>
        <dbReference type="EMBL" id="PWR02386.1"/>
    </source>
</evidence>
<sequence>MTRLSDTQAIILSAAARRADHIALPLPEMLRGGAAAKVVGAMRAKGFLDEVDMREGEPVWRETGDGHGVTLVATAAGLAAIGIAPEVGDSAFKEADTAPSVTAESNAPTTDSATPTARTPRAGTKQARLIGMLRTEGGATIAEIVAATGWQPHTVRGAMSGALKKRLGLTITSRKDEARGRCYHIVD</sequence>
<evidence type="ECO:0000313" key="3">
    <source>
        <dbReference type="Proteomes" id="UP000245680"/>
    </source>
</evidence>
<name>A0A2V2LGK9_9RHOB</name>
<accession>A0A2V2LGK9</accession>
<protein>
    <recommendedName>
        <fullName evidence="4">DUF3489 domain-containing protein</fullName>
    </recommendedName>
</protein>